<proteinExistence type="predicted"/>
<dbReference type="Proteomes" id="UP000007752">
    <property type="component" value="Chromosome 2"/>
</dbReference>
<accession>A3A2K5</accession>
<gene>
    <name evidence="1" type="ORF">OsJ_05171</name>
</gene>
<organism evidence="1">
    <name type="scientific">Oryza sativa subsp. japonica</name>
    <name type="common">Rice</name>
    <dbReference type="NCBI Taxonomy" id="39947"/>
    <lineage>
        <taxon>Eukaryota</taxon>
        <taxon>Viridiplantae</taxon>
        <taxon>Streptophyta</taxon>
        <taxon>Embryophyta</taxon>
        <taxon>Tracheophyta</taxon>
        <taxon>Spermatophyta</taxon>
        <taxon>Magnoliopsida</taxon>
        <taxon>Liliopsida</taxon>
        <taxon>Poales</taxon>
        <taxon>Poaceae</taxon>
        <taxon>BOP clade</taxon>
        <taxon>Oryzoideae</taxon>
        <taxon>Oryzeae</taxon>
        <taxon>Oryzinae</taxon>
        <taxon>Oryza</taxon>
        <taxon>Oryza sativa</taxon>
    </lineage>
</organism>
<dbReference type="EMBL" id="CM000139">
    <property type="protein sequence ID" value="EAZ21544.1"/>
    <property type="molecule type" value="Genomic_DNA"/>
</dbReference>
<evidence type="ECO:0000313" key="1">
    <source>
        <dbReference type="EMBL" id="EAZ21544.1"/>
    </source>
</evidence>
<protein>
    <submittedName>
        <fullName evidence="1">Uncharacterized protein</fullName>
    </submittedName>
</protein>
<reference evidence="1" key="1">
    <citation type="journal article" date="2005" name="PLoS Biol.">
        <title>The genomes of Oryza sativa: a history of duplications.</title>
        <authorList>
            <person name="Yu J."/>
            <person name="Wang J."/>
            <person name="Lin W."/>
            <person name="Li S."/>
            <person name="Li H."/>
            <person name="Zhou J."/>
            <person name="Ni P."/>
            <person name="Dong W."/>
            <person name="Hu S."/>
            <person name="Zeng C."/>
            <person name="Zhang J."/>
            <person name="Zhang Y."/>
            <person name="Li R."/>
            <person name="Xu Z."/>
            <person name="Li S."/>
            <person name="Li X."/>
            <person name="Zheng H."/>
            <person name="Cong L."/>
            <person name="Lin L."/>
            <person name="Yin J."/>
            <person name="Geng J."/>
            <person name="Li G."/>
            <person name="Shi J."/>
            <person name="Liu J."/>
            <person name="Lv H."/>
            <person name="Li J."/>
            <person name="Wang J."/>
            <person name="Deng Y."/>
            <person name="Ran L."/>
            <person name="Shi X."/>
            <person name="Wang X."/>
            <person name="Wu Q."/>
            <person name="Li C."/>
            <person name="Ren X."/>
            <person name="Wang J."/>
            <person name="Wang X."/>
            <person name="Li D."/>
            <person name="Liu D."/>
            <person name="Zhang X."/>
            <person name="Ji Z."/>
            <person name="Zhao W."/>
            <person name="Sun Y."/>
            <person name="Zhang Z."/>
            <person name="Bao J."/>
            <person name="Han Y."/>
            <person name="Dong L."/>
            <person name="Ji J."/>
            <person name="Chen P."/>
            <person name="Wu S."/>
            <person name="Liu J."/>
            <person name="Xiao Y."/>
            <person name="Bu D."/>
            <person name="Tan J."/>
            <person name="Yang L."/>
            <person name="Ye C."/>
            <person name="Zhang J."/>
            <person name="Xu J."/>
            <person name="Zhou Y."/>
            <person name="Yu Y."/>
            <person name="Zhang B."/>
            <person name="Zhuang S."/>
            <person name="Wei H."/>
            <person name="Liu B."/>
            <person name="Lei M."/>
            <person name="Yu H."/>
            <person name="Li Y."/>
            <person name="Xu H."/>
            <person name="Wei S."/>
            <person name="He X."/>
            <person name="Fang L."/>
            <person name="Zhang Z."/>
            <person name="Zhang Y."/>
            <person name="Huang X."/>
            <person name="Su Z."/>
            <person name="Tong W."/>
            <person name="Li J."/>
            <person name="Tong Z."/>
            <person name="Li S."/>
            <person name="Ye J."/>
            <person name="Wang L."/>
            <person name="Fang L."/>
            <person name="Lei T."/>
            <person name="Chen C."/>
            <person name="Chen H."/>
            <person name="Xu Z."/>
            <person name="Li H."/>
            <person name="Huang H."/>
            <person name="Zhang F."/>
            <person name="Xu H."/>
            <person name="Li N."/>
            <person name="Zhao C."/>
            <person name="Li S."/>
            <person name="Dong L."/>
            <person name="Huang Y."/>
            <person name="Li L."/>
            <person name="Xi Y."/>
            <person name="Qi Q."/>
            <person name="Li W."/>
            <person name="Zhang B."/>
            <person name="Hu W."/>
            <person name="Zhang Y."/>
            <person name="Tian X."/>
            <person name="Jiao Y."/>
            <person name="Liang X."/>
            <person name="Jin J."/>
            <person name="Gao L."/>
            <person name="Zheng W."/>
            <person name="Hao B."/>
            <person name="Liu S."/>
            <person name="Wang W."/>
            <person name="Yuan L."/>
            <person name="Cao M."/>
            <person name="McDermott J."/>
            <person name="Samudrala R."/>
            <person name="Wang J."/>
            <person name="Wong G.K."/>
            <person name="Yang H."/>
        </authorList>
    </citation>
    <scope>NUCLEOTIDE SEQUENCE [LARGE SCALE GENOMIC DNA]</scope>
</reference>
<reference evidence="1" key="2">
    <citation type="submission" date="2008-12" db="EMBL/GenBank/DDBJ databases">
        <title>Improved gene annotation of the rice (Oryza sativa) genomes.</title>
        <authorList>
            <person name="Wang J."/>
            <person name="Li R."/>
            <person name="Fan W."/>
            <person name="Huang Q."/>
            <person name="Zhang J."/>
            <person name="Zhou Y."/>
            <person name="Hu Y."/>
            <person name="Zi S."/>
            <person name="Li J."/>
            <person name="Ni P."/>
            <person name="Zheng H."/>
            <person name="Zhang Y."/>
            <person name="Zhao M."/>
            <person name="Hao Q."/>
            <person name="McDermott J."/>
            <person name="Samudrala R."/>
            <person name="Kristiansen K."/>
            <person name="Wong G.K.-S."/>
        </authorList>
    </citation>
    <scope>NUCLEOTIDE SEQUENCE</scope>
</reference>
<name>A3A2K5_ORYSJ</name>
<dbReference type="AlphaFoldDB" id="A3A2K5"/>
<sequence>MRLNLVARGMDIMAAPNAAPNIRCEIENVALSCGFFRGRWGDRGRLATGADRGWLVCRGRHPDGSIFGRTAPRGRDVYPLACSRVEERLRLSMLLKDEPELPRAPESMVATNIID</sequence>